<dbReference type="GO" id="GO:0016192">
    <property type="term" value="P:vesicle-mediated transport"/>
    <property type="evidence" value="ECO:0007669"/>
    <property type="project" value="InterPro"/>
</dbReference>
<dbReference type="InParanoid" id="A0A0C3ADM0"/>
<dbReference type="PANTHER" id="PTHR23101">
    <property type="entry name" value="RAB GDP/GTP EXCHANGE FACTOR"/>
    <property type="match status" value="1"/>
</dbReference>
<evidence type="ECO:0000256" key="1">
    <source>
        <dbReference type="SAM" id="MobiDB-lite"/>
    </source>
</evidence>
<feature type="compositionally biased region" description="Low complexity" evidence="1">
    <location>
        <begin position="763"/>
        <end position="781"/>
    </location>
</feature>
<feature type="compositionally biased region" description="Gly residues" evidence="1">
    <location>
        <begin position="294"/>
        <end position="304"/>
    </location>
</feature>
<feature type="region of interest" description="Disordered" evidence="1">
    <location>
        <begin position="319"/>
        <end position="399"/>
    </location>
</feature>
<dbReference type="GO" id="GO:0005085">
    <property type="term" value="F:guanyl-nucleotide exchange factor activity"/>
    <property type="evidence" value="ECO:0007669"/>
    <property type="project" value="InterPro"/>
</dbReference>
<dbReference type="SUPFAM" id="SSF109993">
    <property type="entry name" value="VPS9 domain"/>
    <property type="match status" value="1"/>
</dbReference>
<evidence type="ECO:0000259" key="2">
    <source>
        <dbReference type="PROSITE" id="PS51205"/>
    </source>
</evidence>
<feature type="compositionally biased region" description="Polar residues" evidence="1">
    <location>
        <begin position="735"/>
        <end position="745"/>
    </location>
</feature>
<sequence>MSTPSGKRESFPPRTSSLGRIPPPPPARSEPLAAHPLLTDTTPRRYVPYTPRQRVGPAVVVASQQGPAKVDLANLRIAAQALGIGQGSAGWAILERLVGLGQGMMGEGEEWAEVWSAVVNGKTTLLLPLDPLNSSTPITPEFIKDHIVLSDSASFNANGVGGGVVMLSGMRGLVYFDDDDIRIKFRSSINPSSKLFRALLDPSRRTQGLGRLVPLALEEQEEAEGEEGYPTYELGSYTNSLPLPVPTPNTNTNPTNTSTPILKPPLPPLPPRPGPSALVHSHTNPNASPDRSAGAGGGAGVGGGGASRLTSGFASLFGTVRSSTPPLVRTPPTATAGAGTGVTGVDGILDGDVGLRTSPSSITPTSISTSTSTSPQTPPSSTASPFSSPATPPPPAPTQVQTIEIQAYTIPRSIIRDEVGEKVRLGIEREVCGALSSFTFAGGKGGWVAERVMEFVKDLMPFVKVESKGTGTGMGAGTNKSTAMGMGMTLVAGKGVAGARRGGERDSSAAGGVGGGGGTGTKYTIPAFNERIEDLSERLQAFYERLEGDLYAFFGGGGGDGNLKAGNDREEDRERKVREVMELVEKVICELFYDRLYLQPTSDDATHDEALSSHVAALNMLDLGLEHLDVDVSRVGGERVDAVVKACGETLTQLDVGNVRSPADKAAIIVAAHKVVVDGLSKLPPVRLKSEATPVNWKTQKPLLTEKDLPLPVTHSPLPSGPIEAVDAPAIASPTTLISTPTSDVPTVLVSDPHATPMDPPKHSSSTPSSVSLDTPPSQTSSPPPPISTTSTTTVSGDILLPLIIFSVVKANPPHLVSHLLYTQRFRNQRVGGEESYCMINLMAVAEFLENVDLGALGLGDSEKKVIRYVFDSCLN</sequence>
<dbReference type="InterPro" id="IPR037191">
    <property type="entry name" value="VPS9_dom_sf"/>
</dbReference>
<dbReference type="OrthoDB" id="10264848at2759"/>
<dbReference type="InterPro" id="IPR045046">
    <property type="entry name" value="Vps9-like"/>
</dbReference>
<evidence type="ECO:0000313" key="4">
    <source>
        <dbReference type="Proteomes" id="UP000054166"/>
    </source>
</evidence>
<dbReference type="Proteomes" id="UP000054166">
    <property type="component" value="Unassembled WGS sequence"/>
</dbReference>
<accession>A0A0C3ADM0</accession>
<protein>
    <recommendedName>
        <fullName evidence="2">VPS9 domain-containing protein</fullName>
    </recommendedName>
</protein>
<feature type="region of interest" description="Disordered" evidence="1">
    <location>
        <begin position="220"/>
        <end position="304"/>
    </location>
</feature>
<feature type="domain" description="VPS9" evidence="2">
    <location>
        <begin position="605"/>
        <end position="858"/>
    </location>
</feature>
<dbReference type="GO" id="GO:0005829">
    <property type="term" value="C:cytosol"/>
    <property type="evidence" value="ECO:0007669"/>
    <property type="project" value="TreeGrafter"/>
</dbReference>
<dbReference type="Gene3D" id="1.20.1050.80">
    <property type="entry name" value="VPS9 domain"/>
    <property type="match status" value="2"/>
</dbReference>
<feature type="region of interest" description="Disordered" evidence="1">
    <location>
        <begin position="1"/>
        <end position="45"/>
    </location>
</feature>
<feature type="compositionally biased region" description="Pro residues" evidence="1">
    <location>
        <begin position="262"/>
        <end position="274"/>
    </location>
</feature>
<reference evidence="4" key="2">
    <citation type="submission" date="2015-01" db="EMBL/GenBank/DDBJ databases">
        <title>Evolutionary Origins and Diversification of the Mycorrhizal Mutualists.</title>
        <authorList>
            <consortium name="DOE Joint Genome Institute"/>
            <consortium name="Mycorrhizal Genomics Consortium"/>
            <person name="Kohler A."/>
            <person name="Kuo A."/>
            <person name="Nagy L.G."/>
            <person name="Floudas D."/>
            <person name="Copeland A."/>
            <person name="Barry K.W."/>
            <person name="Cichocki N."/>
            <person name="Veneault-Fourrey C."/>
            <person name="LaButti K."/>
            <person name="Lindquist E.A."/>
            <person name="Lipzen A."/>
            <person name="Lundell T."/>
            <person name="Morin E."/>
            <person name="Murat C."/>
            <person name="Riley R."/>
            <person name="Ohm R."/>
            <person name="Sun H."/>
            <person name="Tunlid A."/>
            <person name="Henrissat B."/>
            <person name="Grigoriev I.V."/>
            <person name="Hibbett D.S."/>
            <person name="Martin F."/>
        </authorList>
    </citation>
    <scope>NUCLEOTIDE SEQUENCE [LARGE SCALE GENOMIC DNA]</scope>
    <source>
        <strain evidence="4">F 1598</strain>
    </source>
</reference>
<feature type="region of interest" description="Disordered" evidence="1">
    <location>
        <begin position="735"/>
        <end position="792"/>
    </location>
</feature>
<dbReference type="PANTHER" id="PTHR23101:SF25">
    <property type="entry name" value="GTPASE-ACTIVATING PROTEIN AND VPS9 DOMAIN-CONTAINING PROTEIN 1"/>
    <property type="match status" value="1"/>
</dbReference>
<feature type="compositionally biased region" description="Low complexity" evidence="1">
    <location>
        <begin position="228"/>
        <end position="261"/>
    </location>
</feature>
<dbReference type="AlphaFoldDB" id="A0A0C3ADM0"/>
<dbReference type="InterPro" id="IPR003123">
    <property type="entry name" value="VPS9"/>
</dbReference>
<gene>
    <name evidence="3" type="ORF">PILCRDRAFT_748069</name>
</gene>
<keyword evidence="4" id="KW-1185">Reference proteome</keyword>
<dbReference type="Pfam" id="PF02204">
    <property type="entry name" value="VPS9"/>
    <property type="match status" value="1"/>
</dbReference>
<dbReference type="GO" id="GO:0031267">
    <property type="term" value="F:small GTPase binding"/>
    <property type="evidence" value="ECO:0007669"/>
    <property type="project" value="TreeGrafter"/>
</dbReference>
<organism evidence="3 4">
    <name type="scientific">Piloderma croceum (strain F 1598)</name>
    <dbReference type="NCBI Taxonomy" id="765440"/>
    <lineage>
        <taxon>Eukaryota</taxon>
        <taxon>Fungi</taxon>
        <taxon>Dikarya</taxon>
        <taxon>Basidiomycota</taxon>
        <taxon>Agaricomycotina</taxon>
        <taxon>Agaricomycetes</taxon>
        <taxon>Agaricomycetidae</taxon>
        <taxon>Atheliales</taxon>
        <taxon>Atheliaceae</taxon>
        <taxon>Piloderma</taxon>
    </lineage>
</organism>
<dbReference type="EMBL" id="KN833190">
    <property type="protein sequence ID" value="KIM71898.1"/>
    <property type="molecule type" value="Genomic_DNA"/>
</dbReference>
<name>A0A0C3ADM0_PILCF</name>
<feature type="compositionally biased region" description="Basic and acidic residues" evidence="1">
    <location>
        <begin position="1"/>
        <end position="11"/>
    </location>
</feature>
<dbReference type="GO" id="GO:0030139">
    <property type="term" value="C:endocytic vesicle"/>
    <property type="evidence" value="ECO:0007669"/>
    <property type="project" value="TreeGrafter"/>
</dbReference>
<dbReference type="PROSITE" id="PS51205">
    <property type="entry name" value="VPS9"/>
    <property type="match status" value="1"/>
</dbReference>
<evidence type="ECO:0000313" key="3">
    <source>
        <dbReference type="EMBL" id="KIM71898.1"/>
    </source>
</evidence>
<reference evidence="3 4" key="1">
    <citation type="submission" date="2014-04" db="EMBL/GenBank/DDBJ databases">
        <authorList>
            <consortium name="DOE Joint Genome Institute"/>
            <person name="Kuo A."/>
            <person name="Tarkka M."/>
            <person name="Buscot F."/>
            <person name="Kohler A."/>
            <person name="Nagy L.G."/>
            <person name="Floudas D."/>
            <person name="Copeland A."/>
            <person name="Barry K.W."/>
            <person name="Cichocki N."/>
            <person name="Veneault-Fourrey C."/>
            <person name="LaButti K."/>
            <person name="Lindquist E.A."/>
            <person name="Lipzen A."/>
            <person name="Lundell T."/>
            <person name="Morin E."/>
            <person name="Murat C."/>
            <person name="Sun H."/>
            <person name="Tunlid A."/>
            <person name="Henrissat B."/>
            <person name="Grigoriev I.V."/>
            <person name="Hibbett D.S."/>
            <person name="Martin F."/>
            <person name="Nordberg H.P."/>
            <person name="Cantor M.N."/>
            <person name="Hua S.X."/>
        </authorList>
    </citation>
    <scope>NUCLEOTIDE SEQUENCE [LARGE SCALE GENOMIC DNA]</scope>
    <source>
        <strain evidence="3 4">F 1598</strain>
    </source>
</reference>
<dbReference type="HOGENOM" id="CLU_009189_0_0_1"/>
<feature type="compositionally biased region" description="Low complexity" evidence="1">
    <location>
        <begin position="345"/>
        <end position="389"/>
    </location>
</feature>
<proteinExistence type="predicted"/>
<dbReference type="STRING" id="765440.A0A0C3ADM0"/>